<reference evidence="1" key="1">
    <citation type="submission" date="2023-12" db="EMBL/GenBank/DDBJ databases">
        <title>Dolosigranulum savutii sp. nov. isolated from human upper respiratory samples collected in Botswana.</title>
        <authorList>
            <person name="Kelly M.S."/>
        </authorList>
    </citation>
    <scope>NUCLEOTIDE SEQUENCE</scope>
    <source>
        <strain evidence="1">MSK211</strain>
    </source>
</reference>
<gene>
    <name evidence="1" type="ORF">VUQ07_07000</name>
</gene>
<dbReference type="InterPro" id="IPR010064">
    <property type="entry name" value="HK97-gp10_tail"/>
</dbReference>
<sequence>MKVEINGLSELKKALGDKLAMGAVKKIVRINGSEMNQKAVRNAHFTNPGTYTVGEIRRSITLNFRRGGLEARVKPDKVYDVYVEYGTRFMAAQPYMRPSFNAQKVQFLSDMRRLVE</sequence>
<evidence type="ECO:0000313" key="1">
    <source>
        <dbReference type="EMBL" id="XBC50982.1"/>
    </source>
</evidence>
<name>A0AB74TW35_9LACT</name>
<dbReference type="AlphaFoldDB" id="A0AB74TW35"/>
<accession>A0AB74TW35</accession>
<protein>
    <submittedName>
        <fullName evidence="1">HK97-gp10 family putative phage morphogenesis protein</fullName>
    </submittedName>
</protein>
<proteinExistence type="predicted"/>
<dbReference type="NCBIfam" id="TIGR01725">
    <property type="entry name" value="phge_HK97_gp10"/>
    <property type="match status" value="1"/>
</dbReference>
<dbReference type="EMBL" id="CP142436">
    <property type="protein sequence ID" value="XBC50982.1"/>
    <property type="molecule type" value="Genomic_DNA"/>
</dbReference>
<dbReference type="RefSeq" id="WP_347299082.1">
    <property type="nucleotide sequence ID" value="NZ_CP142436.1"/>
</dbReference>
<organism evidence="1">
    <name type="scientific">Dolosigranulum savutiense</name>
    <dbReference type="NCBI Taxonomy" id="3110288"/>
    <lineage>
        <taxon>Bacteria</taxon>
        <taxon>Bacillati</taxon>
        <taxon>Bacillota</taxon>
        <taxon>Bacilli</taxon>
        <taxon>Lactobacillales</taxon>
        <taxon>Carnobacteriaceae</taxon>
        <taxon>Dolosigranulum</taxon>
    </lineage>
</organism>